<dbReference type="InterPro" id="IPR011610">
    <property type="entry name" value="SAM_mthyl_Trfase_ML2640-like"/>
</dbReference>
<evidence type="ECO:0000313" key="9">
    <source>
        <dbReference type="Proteomes" id="UP000198286"/>
    </source>
</evidence>
<name>A0A1Y0T8Z0_MYCIT</name>
<sequence>MPPTKGSWDPATSVGTTATMVAAARAIATANGDINDPFAEPLVRAVGVTFLTRWATGELSASDVDVEGSPWGLAQMPASIAARTRYFDEFFADAAAAGIRQAVILASGLDTRAYRLGWPEGMTVFEIDQPAVIEFKTTTLASLGAEPKADVRPVATDLREDWPTALNAAGFEPNRASAWIAEGLFGYLAPGAQDQLLDTVTALSAPGSRLGTEAVPNTADMDPHAARERMQAATAKWRRHGFEPDFTVIEFEGERHDVGAYLDARGWTSVATPMGRLLADHELGSIPQTDDNRQTMNGVTYYTSTLGTGRAISGILGG</sequence>
<proteinExistence type="inferred from homology"/>
<dbReference type="KEGG" id="mchi:AN480_13175"/>
<comment type="function">
    <text evidence="1 6">Exhibits S-adenosyl-L-methionine-dependent methyltransferase activity.</text>
</comment>
<reference evidence="8 10" key="2">
    <citation type="submission" date="2023-06" db="EMBL/GenBank/DDBJ databases">
        <title>Itaconate inhibition of nontuberculous mycobacteria.</title>
        <authorList>
            <person name="Breen P."/>
            <person name="Zimbric M."/>
            <person name="Caverly L."/>
        </authorList>
    </citation>
    <scope>NUCLEOTIDE SEQUENCE [LARGE SCALE GENOMIC DNA]</scope>
    <source>
        <strain evidence="8 10">FLAC1071</strain>
    </source>
</reference>
<keyword evidence="5 6" id="KW-0949">S-adenosyl-L-methionine</keyword>
<evidence type="ECO:0000256" key="4">
    <source>
        <dbReference type="ARBA" id="ARBA00022679"/>
    </source>
</evidence>
<dbReference type="InterPro" id="IPR007213">
    <property type="entry name" value="Ppm1/Ppm2/Tcmp"/>
</dbReference>
<evidence type="ECO:0000256" key="6">
    <source>
        <dbReference type="RuleBase" id="RU362030"/>
    </source>
</evidence>
<dbReference type="EMBL" id="CP015267">
    <property type="protein sequence ID" value="ASL15225.1"/>
    <property type="molecule type" value="Genomic_DNA"/>
</dbReference>
<dbReference type="EC" id="2.1.1.-" evidence="6"/>
<dbReference type="Proteomes" id="UP001529272">
    <property type="component" value="Unassembled WGS sequence"/>
</dbReference>
<dbReference type="RefSeq" id="WP_054585502.1">
    <property type="nucleotide sequence ID" value="NZ_CP012885.2"/>
</dbReference>
<reference evidence="8" key="4">
    <citation type="submission" date="2023-06" db="EMBL/GenBank/DDBJ databases">
        <authorList>
            <person name="Spilker T."/>
        </authorList>
    </citation>
    <scope>NUCLEOTIDE SEQUENCE</scope>
    <source>
        <strain evidence="8">FLAC1071</strain>
    </source>
</reference>
<evidence type="ECO:0000313" key="10">
    <source>
        <dbReference type="Proteomes" id="UP001529272"/>
    </source>
</evidence>
<dbReference type="Pfam" id="PF04072">
    <property type="entry name" value="LCM"/>
    <property type="match status" value="1"/>
</dbReference>
<dbReference type="GO" id="GO:0032259">
    <property type="term" value="P:methylation"/>
    <property type="evidence" value="ECO:0007669"/>
    <property type="project" value="UniProtKB-KW"/>
</dbReference>
<dbReference type="AlphaFoldDB" id="A0A1Y0T8Z0"/>
<keyword evidence="4 7" id="KW-0808">Transferase</keyword>
<accession>A0A1Y0T8Z0</accession>
<dbReference type="SUPFAM" id="SSF53335">
    <property type="entry name" value="S-adenosyl-L-methionine-dependent methyltransferases"/>
    <property type="match status" value="1"/>
</dbReference>
<evidence type="ECO:0000256" key="2">
    <source>
        <dbReference type="ARBA" id="ARBA00008138"/>
    </source>
</evidence>
<organism evidence="7 9">
    <name type="scientific">Mycobacterium intracellulare subsp. chimaera</name>
    <dbReference type="NCBI Taxonomy" id="222805"/>
    <lineage>
        <taxon>Bacteria</taxon>
        <taxon>Bacillati</taxon>
        <taxon>Actinomycetota</taxon>
        <taxon>Actinomycetes</taxon>
        <taxon>Mycobacteriales</taxon>
        <taxon>Mycobacteriaceae</taxon>
        <taxon>Mycobacterium</taxon>
        <taxon>Mycobacterium avium complex (MAC)</taxon>
    </lineage>
</organism>
<dbReference type="PANTHER" id="PTHR43619">
    <property type="entry name" value="S-ADENOSYL-L-METHIONINE-DEPENDENT METHYLTRANSFERASE YKTD-RELATED"/>
    <property type="match status" value="1"/>
</dbReference>
<dbReference type="NCBIfam" id="TIGR00027">
    <property type="entry name" value="mthyl_TIGR00027"/>
    <property type="match status" value="1"/>
</dbReference>
<dbReference type="STRING" id="222805.AN480_13175"/>
<evidence type="ECO:0000313" key="8">
    <source>
        <dbReference type="EMBL" id="MDM3928574.1"/>
    </source>
</evidence>
<dbReference type="Gene3D" id="3.40.50.150">
    <property type="entry name" value="Vaccinia Virus protein VP39"/>
    <property type="match status" value="1"/>
</dbReference>
<evidence type="ECO:0000256" key="3">
    <source>
        <dbReference type="ARBA" id="ARBA00022603"/>
    </source>
</evidence>
<dbReference type="EMBL" id="JASZZX010000024">
    <property type="protein sequence ID" value="MDM3928574.1"/>
    <property type="molecule type" value="Genomic_DNA"/>
</dbReference>
<evidence type="ECO:0000256" key="5">
    <source>
        <dbReference type="ARBA" id="ARBA00022691"/>
    </source>
</evidence>
<comment type="similarity">
    <text evidence="2 6">Belongs to the UPF0677 family.</text>
</comment>
<protein>
    <recommendedName>
        <fullName evidence="6">S-adenosyl-L-methionine-dependent methyltransferase</fullName>
        <ecNumber evidence="6">2.1.1.-</ecNumber>
    </recommendedName>
</protein>
<dbReference type="GO" id="GO:0008168">
    <property type="term" value="F:methyltransferase activity"/>
    <property type="evidence" value="ECO:0007669"/>
    <property type="project" value="UniProtKB-UniRule"/>
</dbReference>
<dbReference type="KEGG" id="mchi:AN480_13280"/>
<keyword evidence="10" id="KW-1185">Reference proteome</keyword>
<evidence type="ECO:0000256" key="1">
    <source>
        <dbReference type="ARBA" id="ARBA00003907"/>
    </source>
</evidence>
<dbReference type="InterPro" id="IPR029063">
    <property type="entry name" value="SAM-dependent_MTases_sf"/>
</dbReference>
<dbReference type="PANTHER" id="PTHR43619:SF2">
    <property type="entry name" value="S-ADENOSYL-L-METHIONINE-DEPENDENT METHYLTRANSFERASES SUPERFAMILY PROTEIN"/>
    <property type="match status" value="1"/>
</dbReference>
<reference evidence="10" key="3">
    <citation type="submission" date="2023-06" db="EMBL/GenBank/DDBJ databases">
        <title>Itaconate inhibition of nontuberculous mycobacteria.</title>
        <authorList>
            <person name="Spilker T."/>
        </authorList>
    </citation>
    <scope>NUCLEOTIDE SEQUENCE [LARGE SCALE GENOMIC DNA]</scope>
    <source>
        <strain evidence="10">FLAC1071</strain>
    </source>
</reference>
<reference evidence="7 9" key="1">
    <citation type="journal article" date="2017" name="Lancet Infect. Dis.">
        <title>Global outbreak of severe Mycobacterium chimaera disease after cardiac surgery: a molecular epidemiological study.</title>
        <authorList>
            <person name="van Ingen J."/>
            <person name="Kohl T."/>
            <person name="Kranzer K."/>
            <person name="Hasse B."/>
            <person name="Keller P."/>
            <person name="Szafranska A."/>
            <person name="Hillemann D."/>
            <person name="Chand M."/>
            <person name="Schreiber P."/>
            <person name="Sommerstein R."/>
            <person name="Berger C."/>
            <person name="Genoni M."/>
            <person name="Ruegg C."/>
            <person name="Troillet N."/>
            <person name="Widmer A.F."/>
            <person name="Becker S.L."/>
            <person name="Herrmann M."/>
            <person name="Eckmanns T."/>
            <person name="Haller S."/>
            <person name="Hoeller C."/>
            <person name="Debast S.B."/>
            <person name="Wolfhagen M.J."/>
            <person name="Hopman J."/>
            <person name="Kluytmans J."/>
            <person name="Langelaar M."/>
            <person name="Notermans D.W."/>
            <person name="ten Oever J."/>
            <person name="van den Barselaar P."/>
            <person name="Vonk A.B.A."/>
            <person name="Vos M.C."/>
            <person name="Ahmed N."/>
            <person name="Brown T."/>
            <person name="Crook D."/>
            <person name="Lamagni T."/>
            <person name="Phin N."/>
            <person name="Smith E.G."/>
            <person name="Zambon M."/>
            <person name="Serr A."/>
            <person name="Goetting T."/>
            <person name="Ebner W."/>
            <person name="Thuermer A."/>
            <person name="Utpatel C."/>
            <person name="Sproer C."/>
            <person name="Bunk B."/>
            <person name="Nubel U."/>
            <person name="Bloemberg G."/>
            <person name="Bottger E."/>
            <person name="Niemann S."/>
            <person name="Wagner D."/>
            <person name="Sax H."/>
        </authorList>
    </citation>
    <scope>NUCLEOTIDE SEQUENCE [LARGE SCALE GENOMIC DNA]</scope>
    <source>
        <strain evidence="7 9">ZUERICH-2</strain>
    </source>
</reference>
<keyword evidence="3 6" id="KW-0489">Methyltransferase</keyword>
<evidence type="ECO:0000313" key="7">
    <source>
        <dbReference type="EMBL" id="ASL15225.1"/>
    </source>
</evidence>
<dbReference type="Proteomes" id="UP000198286">
    <property type="component" value="Chromosome"/>
</dbReference>
<gene>
    <name evidence="7" type="ORF">MYCOZU2_02826</name>
    <name evidence="8" type="ORF">QRB35_21425</name>
</gene>